<dbReference type="CDD" id="cd07987">
    <property type="entry name" value="LPLAT_MGAT-like"/>
    <property type="match status" value="1"/>
</dbReference>
<proteinExistence type="inferred from homology"/>
<dbReference type="EMBL" id="JBBNAE010000003">
    <property type="protein sequence ID" value="KAK9136995.1"/>
    <property type="molecule type" value="Genomic_DNA"/>
</dbReference>
<evidence type="ECO:0000256" key="1">
    <source>
        <dbReference type="ARBA" id="ARBA00005420"/>
    </source>
</evidence>
<gene>
    <name evidence="5" type="ORF">Sjap_007589</name>
</gene>
<dbReference type="InterPro" id="IPR007130">
    <property type="entry name" value="DAGAT"/>
</dbReference>
<dbReference type="InterPro" id="IPR029058">
    <property type="entry name" value="AB_hydrolase_fold"/>
</dbReference>
<dbReference type="PANTHER" id="PTHR22753">
    <property type="entry name" value="TRANSMEMBRANE PROTEIN 68"/>
    <property type="match status" value="1"/>
</dbReference>
<evidence type="ECO:0000259" key="4">
    <source>
        <dbReference type="Pfam" id="PF12146"/>
    </source>
</evidence>
<comment type="similarity">
    <text evidence="1">Belongs to the diacylglycerol acyltransferase family.</text>
</comment>
<keyword evidence="3" id="KW-0012">Acyltransferase</keyword>
<dbReference type="Gene3D" id="3.40.50.1820">
    <property type="entry name" value="alpha/beta hydrolase"/>
    <property type="match status" value="1"/>
</dbReference>
<evidence type="ECO:0000313" key="6">
    <source>
        <dbReference type="Proteomes" id="UP001417504"/>
    </source>
</evidence>
<dbReference type="Pfam" id="PF12146">
    <property type="entry name" value="Hydrolase_4"/>
    <property type="match status" value="1"/>
</dbReference>
<sequence length="709" mass="78228">MAASVNLLSVSCSLGSSRFSIPGRGRGRGRVSAREETAAAAAAAGSDLVVNGERKLRVGGGNGRLGFGVEEKRGKKGEENGGDELGVLWEDGYGSSSVKDYLDVAKVMIGEADGGPPRWFCPVECGRPIRNAPVLLFLPGMDGIGLGLILHHKSLGRVFEVRCLHIPVADRTPFEELVKYVESTVRREHALHPGRPVYIVGDSLGGSLALAVAARNPATDLVLVLANPATSFGQSQLQPLLPLLEALPDELHVTVPYLLSFVMGEPVKMAMVGVENRFPPAQSLDELSRNLVALLPRLSNLSDIIPKKSLSWKIKLLKSAAAYANSRLHAIRAEVLVLASGKDNLLPSENEARRLAKSLQNCKVRYFKENGHTLLLEDGINLLALLKGTLMYRHSSRHDAVSDYLPPSRIEFKKAFEDGKGFRLATSPVLLSTLEDGRIVRGLAGVPNKGPVILVGYHMLMGLELRSLVEGFLMEKKIMVRGLAHPQLFTRRMEEVFEDKSFIDTLRQFGALPVTGSNFYRLLSSNSFILLYPGGVREALHLKGEAYTLFWPKQPEFVRMAARFGATIVPFGVVGEDDVAELVLDYNDLKNIPFVRDWIIEQNRDAIKLRADVEGEVGNEDLLMPGLLPKVPGRFYYLFGKPIETKGKKEMLKDKENANAFYLQVKSEIENIISYLKKKREKDPYRGIGERLLYRAFEAPVDEVPAFEP</sequence>
<dbReference type="GO" id="GO:0016020">
    <property type="term" value="C:membrane"/>
    <property type="evidence" value="ECO:0007669"/>
    <property type="project" value="TreeGrafter"/>
</dbReference>
<dbReference type="AlphaFoldDB" id="A0AAP0JQ44"/>
<dbReference type="SUPFAM" id="SSF53474">
    <property type="entry name" value="alpha/beta-Hydrolases"/>
    <property type="match status" value="1"/>
</dbReference>
<name>A0AAP0JQ44_9MAGN</name>
<keyword evidence="6" id="KW-1185">Reference proteome</keyword>
<protein>
    <recommendedName>
        <fullName evidence="4">Serine aminopeptidase S33 domain-containing protein</fullName>
    </recommendedName>
</protein>
<evidence type="ECO:0000313" key="5">
    <source>
        <dbReference type="EMBL" id="KAK9136995.1"/>
    </source>
</evidence>
<dbReference type="PANTHER" id="PTHR22753:SF14">
    <property type="entry name" value="MONOACYLGLYCEROL_DIACYLGLYCEROL O-ACYLTRANSFERASE"/>
    <property type="match status" value="1"/>
</dbReference>
<dbReference type="GO" id="GO:0004144">
    <property type="term" value="F:diacylglycerol O-acyltransferase activity"/>
    <property type="evidence" value="ECO:0007669"/>
    <property type="project" value="UniProtKB-ARBA"/>
</dbReference>
<evidence type="ECO:0000256" key="3">
    <source>
        <dbReference type="ARBA" id="ARBA00023315"/>
    </source>
</evidence>
<feature type="domain" description="Serine aminopeptidase S33" evidence="4">
    <location>
        <begin position="173"/>
        <end position="377"/>
    </location>
</feature>
<dbReference type="GO" id="GO:0019432">
    <property type="term" value="P:triglyceride biosynthetic process"/>
    <property type="evidence" value="ECO:0007669"/>
    <property type="project" value="UniProtKB-ARBA"/>
</dbReference>
<dbReference type="Proteomes" id="UP001417504">
    <property type="component" value="Unassembled WGS sequence"/>
</dbReference>
<dbReference type="InterPro" id="IPR022742">
    <property type="entry name" value="Hydrolase_4"/>
</dbReference>
<accession>A0AAP0JQ44</accession>
<dbReference type="Pfam" id="PF03982">
    <property type="entry name" value="DAGAT"/>
    <property type="match status" value="1"/>
</dbReference>
<comment type="caution">
    <text evidence="5">The sequence shown here is derived from an EMBL/GenBank/DDBJ whole genome shotgun (WGS) entry which is preliminary data.</text>
</comment>
<organism evidence="5 6">
    <name type="scientific">Stephania japonica</name>
    <dbReference type="NCBI Taxonomy" id="461633"/>
    <lineage>
        <taxon>Eukaryota</taxon>
        <taxon>Viridiplantae</taxon>
        <taxon>Streptophyta</taxon>
        <taxon>Embryophyta</taxon>
        <taxon>Tracheophyta</taxon>
        <taxon>Spermatophyta</taxon>
        <taxon>Magnoliopsida</taxon>
        <taxon>Ranunculales</taxon>
        <taxon>Menispermaceae</taxon>
        <taxon>Menispermoideae</taxon>
        <taxon>Cissampelideae</taxon>
        <taxon>Stephania</taxon>
    </lineage>
</organism>
<keyword evidence="2" id="KW-0808">Transferase</keyword>
<evidence type="ECO:0000256" key="2">
    <source>
        <dbReference type="ARBA" id="ARBA00022679"/>
    </source>
</evidence>
<reference evidence="5 6" key="1">
    <citation type="submission" date="2024-01" db="EMBL/GenBank/DDBJ databases">
        <title>Genome assemblies of Stephania.</title>
        <authorList>
            <person name="Yang L."/>
        </authorList>
    </citation>
    <scope>NUCLEOTIDE SEQUENCE [LARGE SCALE GENOMIC DNA]</scope>
    <source>
        <strain evidence="5">QJT</strain>
        <tissue evidence="5">Leaf</tissue>
    </source>
</reference>